<organism evidence="1 2">
    <name type="scientific">Parasponia andersonii</name>
    <name type="common">Sponia andersonii</name>
    <dbReference type="NCBI Taxonomy" id="3476"/>
    <lineage>
        <taxon>Eukaryota</taxon>
        <taxon>Viridiplantae</taxon>
        <taxon>Streptophyta</taxon>
        <taxon>Embryophyta</taxon>
        <taxon>Tracheophyta</taxon>
        <taxon>Spermatophyta</taxon>
        <taxon>Magnoliopsida</taxon>
        <taxon>eudicotyledons</taxon>
        <taxon>Gunneridae</taxon>
        <taxon>Pentapetalae</taxon>
        <taxon>rosids</taxon>
        <taxon>fabids</taxon>
        <taxon>Rosales</taxon>
        <taxon>Cannabaceae</taxon>
        <taxon>Parasponia</taxon>
    </lineage>
</organism>
<gene>
    <name evidence="1" type="ORF">PanWU01x14_038060</name>
</gene>
<dbReference type="Proteomes" id="UP000237105">
    <property type="component" value="Unassembled WGS sequence"/>
</dbReference>
<accession>A0A2P5DS27</accession>
<proteinExistence type="predicted"/>
<protein>
    <submittedName>
        <fullName evidence="1">Uncharacterized protein</fullName>
    </submittedName>
</protein>
<keyword evidence="2" id="KW-1185">Reference proteome</keyword>
<dbReference type="AlphaFoldDB" id="A0A2P5DS27"/>
<evidence type="ECO:0000313" key="2">
    <source>
        <dbReference type="Proteomes" id="UP000237105"/>
    </source>
</evidence>
<dbReference type="EMBL" id="JXTB01000020">
    <property type="protein sequence ID" value="PON76090.1"/>
    <property type="molecule type" value="Genomic_DNA"/>
</dbReference>
<feature type="non-terminal residue" evidence="1">
    <location>
        <position position="1"/>
    </location>
</feature>
<comment type="caution">
    <text evidence="1">The sequence shown here is derived from an EMBL/GenBank/DDBJ whole genome shotgun (WGS) entry which is preliminary data.</text>
</comment>
<name>A0A2P5DS27_PARAD</name>
<reference evidence="2" key="1">
    <citation type="submission" date="2016-06" db="EMBL/GenBank/DDBJ databases">
        <title>Parallel loss of symbiosis genes in relatives of nitrogen-fixing non-legume Parasponia.</title>
        <authorList>
            <person name="Van Velzen R."/>
            <person name="Holmer R."/>
            <person name="Bu F."/>
            <person name="Rutten L."/>
            <person name="Van Zeijl A."/>
            <person name="Liu W."/>
            <person name="Santuari L."/>
            <person name="Cao Q."/>
            <person name="Sharma T."/>
            <person name="Shen D."/>
            <person name="Roswanjaya Y."/>
            <person name="Wardhani T."/>
            <person name="Kalhor M.S."/>
            <person name="Jansen J."/>
            <person name="Van den Hoogen J."/>
            <person name="Gungor B."/>
            <person name="Hartog M."/>
            <person name="Hontelez J."/>
            <person name="Verver J."/>
            <person name="Yang W.-C."/>
            <person name="Schijlen E."/>
            <person name="Repin R."/>
            <person name="Schilthuizen M."/>
            <person name="Schranz E."/>
            <person name="Heidstra R."/>
            <person name="Miyata K."/>
            <person name="Fedorova E."/>
            <person name="Kohlen W."/>
            <person name="Bisseling T."/>
            <person name="Smit S."/>
            <person name="Geurts R."/>
        </authorList>
    </citation>
    <scope>NUCLEOTIDE SEQUENCE [LARGE SCALE GENOMIC DNA]</scope>
    <source>
        <strain evidence="2">cv. WU1-14</strain>
    </source>
</reference>
<evidence type="ECO:0000313" key="1">
    <source>
        <dbReference type="EMBL" id="PON76090.1"/>
    </source>
</evidence>
<sequence>ITGYVVETDVDPVSLFVRSRSRADSQGHIGVVASYLLTKRAKPRPPPLK</sequence>